<dbReference type="AlphaFoldDB" id="A0A1H4RZ17"/>
<dbReference type="SUPFAM" id="SSF52242">
    <property type="entry name" value="Cobalamin (vitamin B12)-binding domain"/>
    <property type="match status" value="1"/>
</dbReference>
<gene>
    <name evidence="6" type="ORF">SAMN04489844_2171</name>
</gene>
<dbReference type="PROSITE" id="PS51332">
    <property type="entry name" value="B12_BINDING"/>
    <property type="match status" value="1"/>
</dbReference>
<dbReference type="Proteomes" id="UP000198742">
    <property type="component" value="Unassembled WGS sequence"/>
</dbReference>
<keyword evidence="2" id="KW-0479">Metal-binding</keyword>
<keyword evidence="7" id="KW-1185">Reference proteome</keyword>
<organism evidence="6 7">
    <name type="scientific">Nocardioides exalbidus</name>
    <dbReference type="NCBI Taxonomy" id="402596"/>
    <lineage>
        <taxon>Bacteria</taxon>
        <taxon>Bacillati</taxon>
        <taxon>Actinomycetota</taxon>
        <taxon>Actinomycetes</taxon>
        <taxon>Propionibacteriales</taxon>
        <taxon>Nocardioidaceae</taxon>
        <taxon>Nocardioides</taxon>
    </lineage>
</organism>
<comment type="similarity">
    <text evidence="1">Belongs to the methylamine corrinoid protein family.</text>
</comment>
<dbReference type="GO" id="GO:0050667">
    <property type="term" value="P:homocysteine metabolic process"/>
    <property type="evidence" value="ECO:0007669"/>
    <property type="project" value="TreeGrafter"/>
</dbReference>
<dbReference type="GO" id="GO:0031419">
    <property type="term" value="F:cobalamin binding"/>
    <property type="evidence" value="ECO:0007669"/>
    <property type="project" value="InterPro"/>
</dbReference>
<feature type="domain" description="B12-binding N-terminal" evidence="5">
    <location>
        <begin position="1"/>
        <end position="91"/>
    </location>
</feature>
<evidence type="ECO:0000256" key="2">
    <source>
        <dbReference type="ARBA" id="ARBA00022723"/>
    </source>
</evidence>
<dbReference type="InterPro" id="IPR036594">
    <property type="entry name" value="Meth_synthase_dom"/>
</dbReference>
<dbReference type="PANTHER" id="PTHR45833:SF1">
    <property type="entry name" value="METHIONINE SYNTHASE"/>
    <property type="match status" value="1"/>
</dbReference>
<dbReference type="FunFam" id="3.40.50.280:FF:000003">
    <property type="entry name" value="Dimethylamine methyltransferase corrinoid protein"/>
    <property type="match status" value="1"/>
</dbReference>
<keyword evidence="3" id="KW-0170">Cobalt</keyword>
<keyword evidence="6" id="KW-0489">Methyltransferase</keyword>
<evidence type="ECO:0000313" key="6">
    <source>
        <dbReference type="EMBL" id="SEC37136.1"/>
    </source>
</evidence>
<reference evidence="7" key="1">
    <citation type="submission" date="2016-10" db="EMBL/GenBank/DDBJ databases">
        <authorList>
            <person name="Varghese N."/>
            <person name="Submissions S."/>
        </authorList>
    </citation>
    <scope>NUCLEOTIDE SEQUENCE [LARGE SCALE GENOMIC DNA]</scope>
    <source>
        <strain evidence="7">DSM 22017</strain>
    </source>
</reference>
<dbReference type="Gene3D" id="1.10.1240.10">
    <property type="entry name" value="Methionine synthase domain"/>
    <property type="match status" value="1"/>
</dbReference>
<evidence type="ECO:0000313" key="7">
    <source>
        <dbReference type="Proteomes" id="UP000198742"/>
    </source>
</evidence>
<dbReference type="InterPro" id="IPR006158">
    <property type="entry name" value="Cobalamin-bd"/>
</dbReference>
<dbReference type="RefSeq" id="WP_090969107.1">
    <property type="nucleotide sequence ID" value="NZ_FNRT01000002.1"/>
</dbReference>
<feature type="domain" description="B12-binding" evidence="4">
    <location>
        <begin position="91"/>
        <end position="221"/>
    </location>
</feature>
<evidence type="ECO:0000259" key="4">
    <source>
        <dbReference type="PROSITE" id="PS51332"/>
    </source>
</evidence>
<dbReference type="PROSITE" id="PS51337">
    <property type="entry name" value="B12_BINDING_NTER"/>
    <property type="match status" value="1"/>
</dbReference>
<dbReference type="InterPro" id="IPR003759">
    <property type="entry name" value="Cbl-bd_cap"/>
</dbReference>
<dbReference type="GO" id="GO:0008705">
    <property type="term" value="F:methionine synthase activity"/>
    <property type="evidence" value="ECO:0007669"/>
    <property type="project" value="TreeGrafter"/>
</dbReference>
<evidence type="ECO:0000256" key="1">
    <source>
        <dbReference type="ARBA" id="ARBA00010854"/>
    </source>
</evidence>
<dbReference type="GO" id="GO:0046653">
    <property type="term" value="P:tetrahydrofolate metabolic process"/>
    <property type="evidence" value="ECO:0007669"/>
    <property type="project" value="TreeGrafter"/>
</dbReference>
<dbReference type="OrthoDB" id="9803687at2"/>
<dbReference type="STRING" id="402596.SAMN04489844_2171"/>
<dbReference type="PANTHER" id="PTHR45833">
    <property type="entry name" value="METHIONINE SYNTHASE"/>
    <property type="match status" value="1"/>
</dbReference>
<accession>A0A1H4RZ17</accession>
<dbReference type="GO" id="GO:0046872">
    <property type="term" value="F:metal ion binding"/>
    <property type="evidence" value="ECO:0007669"/>
    <property type="project" value="UniProtKB-KW"/>
</dbReference>
<dbReference type="Pfam" id="PF02607">
    <property type="entry name" value="B12-binding_2"/>
    <property type="match status" value="1"/>
</dbReference>
<keyword evidence="6" id="KW-0808">Transferase</keyword>
<proteinExistence type="inferred from homology"/>
<dbReference type="GO" id="GO:0032259">
    <property type="term" value="P:methylation"/>
    <property type="evidence" value="ECO:0007669"/>
    <property type="project" value="UniProtKB-KW"/>
</dbReference>
<dbReference type="InterPro" id="IPR050554">
    <property type="entry name" value="Met_Synthase/Corrinoid"/>
</dbReference>
<dbReference type="InterPro" id="IPR036724">
    <property type="entry name" value="Cobalamin-bd_sf"/>
</dbReference>
<sequence length="221" mass="23818">MTPEEILKALYEETLTGNAPRVLDLTNQGLELDMEPQSLLFDALIPSLEEVGARFERGDFFVPEMLIAGRAMAGAMERLRPLLAETGVETVGKFLMGTVKGDVHDIGKNLVNIMLEGAGFEVIDLGVQVAPEKFVEAIDLHQPDIVGFSAFLTTTMPMFKANMNALEKAGMRNDVIVMVGGAPVTQEYADAVGADGYAADASQTVKRAKALLEAKRSKVMA</sequence>
<dbReference type="SUPFAM" id="SSF47644">
    <property type="entry name" value="Methionine synthase domain"/>
    <property type="match status" value="1"/>
</dbReference>
<name>A0A1H4RZ17_9ACTN</name>
<evidence type="ECO:0000259" key="5">
    <source>
        <dbReference type="PROSITE" id="PS51337"/>
    </source>
</evidence>
<dbReference type="SMART" id="SM01018">
    <property type="entry name" value="B12-binding_2"/>
    <property type="match status" value="1"/>
</dbReference>
<protein>
    <submittedName>
        <fullName evidence="6">5-methyltetrahydrofolate--homocysteine methyltransferase</fullName>
    </submittedName>
</protein>
<evidence type="ECO:0000256" key="3">
    <source>
        <dbReference type="ARBA" id="ARBA00023285"/>
    </source>
</evidence>
<dbReference type="Pfam" id="PF02310">
    <property type="entry name" value="B12-binding"/>
    <property type="match status" value="1"/>
</dbReference>
<dbReference type="Gene3D" id="3.40.50.280">
    <property type="entry name" value="Cobalamin-binding domain"/>
    <property type="match status" value="1"/>
</dbReference>
<dbReference type="CDD" id="cd02070">
    <property type="entry name" value="corrinoid_protein_B12-BD"/>
    <property type="match status" value="1"/>
</dbReference>
<dbReference type="GO" id="GO:0005829">
    <property type="term" value="C:cytosol"/>
    <property type="evidence" value="ECO:0007669"/>
    <property type="project" value="TreeGrafter"/>
</dbReference>
<dbReference type="EMBL" id="FNRT01000002">
    <property type="protein sequence ID" value="SEC37136.1"/>
    <property type="molecule type" value="Genomic_DNA"/>
</dbReference>